<keyword evidence="1" id="KW-0472">Membrane</keyword>
<organism evidence="2 3">
    <name type="scientific">Lentzea miocenica</name>
    <dbReference type="NCBI Taxonomy" id="3095431"/>
    <lineage>
        <taxon>Bacteria</taxon>
        <taxon>Bacillati</taxon>
        <taxon>Actinomycetota</taxon>
        <taxon>Actinomycetes</taxon>
        <taxon>Pseudonocardiales</taxon>
        <taxon>Pseudonocardiaceae</taxon>
        <taxon>Lentzea</taxon>
    </lineage>
</organism>
<name>A0ABU4TGP7_9PSEU</name>
<keyword evidence="1" id="KW-1133">Transmembrane helix</keyword>
<dbReference type="RefSeq" id="WP_319972368.1">
    <property type="nucleotide sequence ID" value="NZ_JAXAVW010000064.1"/>
</dbReference>
<feature type="transmembrane region" description="Helical" evidence="1">
    <location>
        <begin position="89"/>
        <end position="108"/>
    </location>
</feature>
<keyword evidence="3" id="KW-1185">Reference proteome</keyword>
<feature type="transmembrane region" description="Helical" evidence="1">
    <location>
        <begin position="120"/>
        <end position="141"/>
    </location>
</feature>
<evidence type="ECO:0000256" key="1">
    <source>
        <dbReference type="SAM" id="Phobius"/>
    </source>
</evidence>
<evidence type="ECO:0000313" key="2">
    <source>
        <dbReference type="EMBL" id="MDX8037371.1"/>
    </source>
</evidence>
<evidence type="ECO:0000313" key="3">
    <source>
        <dbReference type="Proteomes" id="UP001285521"/>
    </source>
</evidence>
<dbReference type="Pfam" id="PF10067">
    <property type="entry name" value="DUF2306"/>
    <property type="match status" value="1"/>
</dbReference>
<dbReference type="InterPro" id="IPR018750">
    <property type="entry name" value="DUF2306_membrane"/>
</dbReference>
<proteinExistence type="predicted"/>
<comment type="caution">
    <text evidence="2">The sequence shown here is derived from an EMBL/GenBank/DDBJ whole genome shotgun (WGS) entry which is preliminary data.</text>
</comment>
<feature type="transmembrane region" description="Helical" evidence="1">
    <location>
        <begin position="49"/>
        <end position="69"/>
    </location>
</feature>
<feature type="transmembrane region" description="Helical" evidence="1">
    <location>
        <begin position="153"/>
        <end position="173"/>
    </location>
</feature>
<gene>
    <name evidence="2" type="ORF">SK803_44860</name>
</gene>
<dbReference type="Proteomes" id="UP001285521">
    <property type="component" value="Unassembled WGS sequence"/>
</dbReference>
<keyword evidence="1" id="KW-0812">Transmembrane</keyword>
<reference evidence="2 3" key="2">
    <citation type="submission" date="2023-11" db="EMBL/GenBank/DDBJ databases">
        <authorList>
            <person name="Lara A.C."/>
            <person name="Chronakova A."/>
        </authorList>
    </citation>
    <scope>NUCLEOTIDE SEQUENCE [LARGE SCALE GENOMIC DNA]</scope>
    <source>
        <strain evidence="2 3">BCCO 10_0856</strain>
    </source>
</reference>
<dbReference type="EMBL" id="JAXAVW010000064">
    <property type="protein sequence ID" value="MDX8037371.1"/>
    <property type="molecule type" value="Genomic_DNA"/>
</dbReference>
<protein>
    <submittedName>
        <fullName evidence="2">DUF2306 domain-containing protein</fullName>
    </submittedName>
</protein>
<sequence length="226" mass="24285">MTTSTKWDKLIPAAIIVFSLIPVFGGVLRLTELGGGAEITPDNARFFASPVPVVLHAVTVSVYSLIGAFQFAPGFRRRRPAWHRLAGRLLVLCGLLGALSGLWMTVFYPKPADVGVLLTGVRLAFGTAWVVCIALGFAAILRRDVTRHRAWMIRGFAIGLGAGTQAVTLTAWLVAVGTPDRLSKALLMLAAWLINLAVAEWIIRRPVKPRRAAGPVRAGLALGSTR</sequence>
<feature type="transmembrane region" description="Helical" evidence="1">
    <location>
        <begin position="185"/>
        <end position="203"/>
    </location>
</feature>
<accession>A0ABU4TGP7</accession>
<reference evidence="2 3" key="1">
    <citation type="submission" date="2023-11" db="EMBL/GenBank/DDBJ databases">
        <title>Lentzea sokolovensis, sp. nov., Lentzea kristufkii, sp. nov., and Lentzea miocenensis, sp. nov., rare actinobacteria from Sokolov Coal Basin, Miocene lacustrine sediment, Czech Republic.</title>
        <authorList>
            <person name="Lara A."/>
            <person name="Kotroba L."/>
            <person name="Nouioui I."/>
            <person name="Neumann-Schaal M."/>
            <person name="Mast Y."/>
            <person name="Chronakova A."/>
        </authorList>
    </citation>
    <scope>NUCLEOTIDE SEQUENCE [LARGE SCALE GENOMIC DNA]</scope>
    <source>
        <strain evidence="2 3">BCCO 10_0856</strain>
    </source>
</reference>